<evidence type="ECO:0000313" key="6">
    <source>
        <dbReference type="Proteomes" id="UP000541154"/>
    </source>
</evidence>
<accession>A0A8H6A4Z1</accession>
<dbReference type="InterPro" id="IPR029058">
    <property type="entry name" value="AB_hydrolase_fold"/>
</dbReference>
<comment type="similarity">
    <text evidence="1">Belongs to the type-B carboxylesterase/lipase family.</text>
</comment>
<dbReference type="Gene3D" id="3.40.50.1820">
    <property type="entry name" value="alpha/beta hydrolase"/>
    <property type="match status" value="1"/>
</dbReference>
<dbReference type="InterPro" id="IPR002018">
    <property type="entry name" value="CarbesteraseB"/>
</dbReference>
<dbReference type="Pfam" id="PF00135">
    <property type="entry name" value="COesterase"/>
    <property type="match status" value="1"/>
</dbReference>
<organism evidence="5 6">
    <name type="scientific">Petromyces alliaceus</name>
    <name type="common">Aspergillus alliaceus</name>
    <dbReference type="NCBI Taxonomy" id="209559"/>
    <lineage>
        <taxon>Eukaryota</taxon>
        <taxon>Fungi</taxon>
        <taxon>Dikarya</taxon>
        <taxon>Ascomycota</taxon>
        <taxon>Pezizomycotina</taxon>
        <taxon>Eurotiomycetes</taxon>
        <taxon>Eurotiomycetidae</taxon>
        <taxon>Eurotiales</taxon>
        <taxon>Aspergillaceae</taxon>
        <taxon>Aspergillus</taxon>
        <taxon>Aspergillus subgen. Circumdati</taxon>
    </lineage>
</organism>
<evidence type="ECO:0000256" key="1">
    <source>
        <dbReference type="ARBA" id="ARBA00005964"/>
    </source>
</evidence>
<evidence type="ECO:0000259" key="4">
    <source>
        <dbReference type="Pfam" id="PF00135"/>
    </source>
</evidence>
<dbReference type="PANTHER" id="PTHR43918">
    <property type="entry name" value="ACETYLCHOLINESTERASE"/>
    <property type="match status" value="1"/>
</dbReference>
<dbReference type="EMBL" id="SPNV01000109">
    <property type="protein sequence ID" value="KAF5861114.1"/>
    <property type="molecule type" value="Genomic_DNA"/>
</dbReference>
<comment type="caution">
    <text evidence="5">The sequence shown here is derived from an EMBL/GenBank/DDBJ whole genome shotgun (WGS) entry which is preliminary data.</text>
</comment>
<dbReference type="Proteomes" id="UP000541154">
    <property type="component" value="Unassembled WGS sequence"/>
</dbReference>
<keyword evidence="6" id="KW-1185">Reference proteome</keyword>
<evidence type="ECO:0000256" key="3">
    <source>
        <dbReference type="SAM" id="MobiDB-lite"/>
    </source>
</evidence>
<dbReference type="PANTHER" id="PTHR43918:SF4">
    <property type="entry name" value="CARBOXYLIC ESTER HYDROLASE"/>
    <property type="match status" value="1"/>
</dbReference>
<keyword evidence="2" id="KW-0378">Hydrolase</keyword>
<reference evidence="5 6" key="1">
    <citation type="submission" date="2019-04" db="EMBL/GenBank/DDBJ databases">
        <title>Aspergillus burnettii sp. nov., novel species from soil in southeast Queensland.</title>
        <authorList>
            <person name="Gilchrist C.L.M."/>
            <person name="Pitt J.I."/>
            <person name="Lange L."/>
            <person name="Lacey H.J."/>
            <person name="Vuong D."/>
            <person name="Midgley D.J."/>
            <person name="Greenfield P."/>
            <person name="Bradbury M."/>
            <person name="Lacey E."/>
            <person name="Busk P.K."/>
            <person name="Pilgaard B."/>
            <person name="Chooi Y.H."/>
            <person name="Piggott A.M."/>
        </authorList>
    </citation>
    <scope>NUCLEOTIDE SEQUENCE [LARGE SCALE GENOMIC DNA]</scope>
    <source>
        <strain evidence="5 6">FRR 5400</strain>
    </source>
</reference>
<feature type="region of interest" description="Disordered" evidence="3">
    <location>
        <begin position="147"/>
        <end position="182"/>
    </location>
</feature>
<protein>
    <recommendedName>
        <fullName evidence="4">Carboxylesterase type B domain-containing protein</fullName>
    </recommendedName>
</protein>
<dbReference type="SUPFAM" id="SSF53474">
    <property type="entry name" value="alpha/beta-Hydrolases"/>
    <property type="match status" value="1"/>
</dbReference>
<evidence type="ECO:0000313" key="5">
    <source>
        <dbReference type="EMBL" id="KAF5861114.1"/>
    </source>
</evidence>
<dbReference type="AlphaFoldDB" id="A0A8H6A4Z1"/>
<feature type="domain" description="Carboxylesterase type B" evidence="4">
    <location>
        <begin position="30"/>
        <end position="99"/>
    </location>
</feature>
<proteinExistence type="inferred from homology"/>
<gene>
    <name evidence="5" type="ORF">ETB97_000625</name>
</gene>
<sequence length="182" mass="19610">MVEGDDSDDLIPVPAATHWPPPETDELSGLVMNIVLPSAPGSRKFPIMVYIHGGSLLYGGANLPIFDGVNLVTQSIETGMPIVYVNFNYRIGFGGFLASAVIAEELQRDGHQGCGNFGFSSRSRPGEVNIPSPCSTKGLFIDRTFAGSERPTRSKYYRPSAKDPTSLGSGQREFRNGQPSSQ</sequence>
<name>A0A8H6A4Z1_PETAA</name>
<dbReference type="InterPro" id="IPR050654">
    <property type="entry name" value="AChE-related_enzymes"/>
</dbReference>
<evidence type="ECO:0000256" key="2">
    <source>
        <dbReference type="ARBA" id="ARBA00022801"/>
    </source>
</evidence>
<dbReference type="GO" id="GO:0052689">
    <property type="term" value="F:carboxylic ester hydrolase activity"/>
    <property type="evidence" value="ECO:0007669"/>
    <property type="project" value="TreeGrafter"/>
</dbReference>